<dbReference type="OrthoDB" id="10266771at2759"/>
<dbReference type="PANTHER" id="PTHR36561">
    <property type="entry name" value="HAEMOLYSIN-III RELATED-RELATED"/>
    <property type="match status" value="1"/>
</dbReference>
<comment type="similarity">
    <text evidence="2">Belongs to the TMEM8 family.</text>
</comment>
<feature type="transmembrane region" description="Helical" evidence="7">
    <location>
        <begin position="332"/>
        <end position="350"/>
    </location>
</feature>
<evidence type="ECO:0000256" key="3">
    <source>
        <dbReference type="ARBA" id="ARBA00022475"/>
    </source>
</evidence>
<evidence type="ECO:0000256" key="1">
    <source>
        <dbReference type="ARBA" id="ARBA00004651"/>
    </source>
</evidence>
<proteinExistence type="inferred from homology"/>
<dbReference type="EMBL" id="GG738849">
    <property type="protein sequence ID" value="EFC48897.1"/>
    <property type="molecule type" value="Genomic_DNA"/>
</dbReference>
<gene>
    <name evidence="8" type="ORF">NAEGRDRAFT_62997</name>
</gene>
<feature type="transmembrane region" description="Helical" evidence="7">
    <location>
        <begin position="146"/>
        <end position="167"/>
    </location>
</feature>
<evidence type="ECO:0000256" key="5">
    <source>
        <dbReference type="ARBA" id="ARBA00022989"/>
    </source>
</evidence>
<evidence type="ECO:0000313" key="9">
    <source>
        <dbReference type="Proteomes" id="UP000006671"/>
    </source>
</evidence>
<dbReference type="VEuPathDB" id="AmoebaDB:NAEGRDRAFT_62997"/>
<feature type="transmembrane region" description="Helical" evidence="7">
    <location>
        <begin position="211"/>
        <end position="234"/>
    </location>
</feature>
<name>D2V2G9_NAEGR</name>
<evidence type="ECO:0000256" key="6">
    <source>
        <dbReference type="ARBA" id="ARBA00023136"/>
    </source>
</evidence>
<dbReference type="InParanoid" id="D2V2G9"/>
<organism evidence="9">
    <name type="scientific">Naegleria gruberi</name>
    <name type="common">Amoeba</name>
    <dbReference type="NCBI Taxonomy" id="5762"/>
    <lineage>
        <taxon>Eukaryota</taxon>
        <taxon>Discoba</taxon>
        <taxon>Heterolobosea</taxon>
        <taxon>Tetramitia</taxon>
        <taxon>Eutetramitia</taxon>
        <taxon>Vahlkampfiidae</taxon>
        <taxon>Naegleria</taxon>
    </lineage>
</organism>
<dbReference type="PANTHER" id="PTHR36561:SF2">
    <property type="entry name" value="HAEMOLYSIN-III RELATED"/>
    <property type="match status" value="1"/>
</dbReference>
<dbReference type="KEGG" id="ngr:NAEGRDRAFT_62997"/>
<dbReference type="GeneID" id="8852756"/>
<dbReference type="Proteomes" id="UP000006671">
    <property type="component" value="Unassembled WGS sequence"/>
</dbReference>
<keyword evidence="3" id="KW-1003">Cell membrane</keyword>
<reference evidence="8 9" key="1">
    <citation type="journal article" date="2010" name="Cell">
        <title>The genome of Naegleria gruberi illuminates early eukaryotic versatility.</title>
        <authorList>
            <person name="Fritz-Laylin L.K."/>
            <person name="Prochnik S.E."/>
            <person name="Ginger M.L."/>
            <person name="Dacks J.B."/>
            <person name="Carpenter M.L."/>
            <person name="Field M.C."/>
            <person name="Kuo A."/>
            <person name="Paredez A."/>
            <person name="Chapman J."/>
            <person name="Pham J."/>
            <person name="Shu S."/>
            <person name="Neupane R."/>
            <person name="Cipriano M."/>
            <person name="Mancuso J."/>
            <person name="Tu H."/>
            <person name="Salamov A."/>
            <person name="Lindquist E."/>
            <person name="Shapiro H."/>
            <person name="Lucas S."/>
            <person name="Grigoriev I.V."/>
            <person name="Cande W.Z."/>
            <person name="Fulton C."/>
            <person name="Rokhsar D.S."/>
            <person name="Dawson S.C."/>
        </authorList>
    </citation>
    <scope>NUCLEOTIDE SEQUENCE [LARGE SCALE GENOMIC DNA]</scope>
    <source>
        <strain evidence="8 9">NEG-M</strain>
    </source>
</reference>
<protein>
    <submittedName>
        <fullName evidence="8">Predicted protein</fullName>
    </submittedName>
</protein>
<keyword evidence="5 7" id="KW-1133">Transmembrane helix</keyword>
<evidence type="ECO:0000313" key="8">
    <source>
        <dbReference type="EMBL" id="EFC48897.1"/>
    </source>
</evidence>
<keyword evidence="4 7" id="KW-0812">Transmembrane</keyword>
<keyword evidence="6 7" id="KW-0472">Membrane</keyword>
<accession>D2V2G9</accession>
<feature type="transmembrane region" description="Helical" evidence="7">
    <location>
        <begin position="174"/>
        <end position="191"/>
    </location>
</feature>
<dbReference type="Pfam" id="PF12036">
    <property type="entry name" value="DUF3522"/>
    <property type="match status" value="2"/>
</dbReference>
<sequence>MREQEPSRTKIVNRSLVGDVNIVPAGSVGDGSTSRSSSNIIGKFGIENRVYWKQNILFILLISLFIILLVGNSLVVNAQMPPNRVIETDDGVYEVGGSHQNDNSEFPMQPDPLPSESVEEGAFSSAIHSYIKEVVDFVNYYDSDKWWEVVVVVFTNSFALPLMYLCYKINTPHAVVIAIGTCITSTFYHTGDTLQVLIFGMDHGRWHRLDNIFIILSLQQLFFHLCSVCPPNTLSWADTPNRKQNNYEKQIFYSWCSPQEAEYDMATNGESDSDIEQDPEMNYKPSAHKSKRVKDEARRILYRESKLYEWMQWFSLFFALICQEKAPWVEFYTFLPIILPASIVLIRRVFFMDAFLKPRYHTKWIVTGLLFLMAGLFCFVRGLDDKADYLRMFHGSWHLFGSLGFYALFKSKKPLDLVEFRKGVLDHLNKQNKKKVK</sequence>
<dbReference type="InterPro" id="IPR021910">
    <property type="entry name" value="NGX6/PGAP6/MYMK"/>
</dbReference>
<dbReference type="AlphaFoldDB" id="D2V2G9"/>
<evidence type="ECO:0000256" key="7">
    <source>
        <dbReference type="SAM" id="Phobius"/>
    </source>
</evidence>
<evidence type="ECO:0000256" key="2">
    <source>
        <dbReference type="ARBA" id="ARBA00005542"/>
    </source>
</evidence>
<keyword evidence="9" id="KW-1185">Reference proteome</keyword>
<feature type="transmembrane region" description="Helical" evidence="7">
    <location>
        <begin position="362"/>
        <end position="383"/>
    </location>
</feature>
<dbReference type="RefSeq" id="XP_002681641.1">
    <property type="nucleotide sequence ID" value="XM_002681595.1"/>
</dbReference>
<comment type="subcellular location">
    <subcellularLocation>
        <location evidence="1">Cell membrane</location>
        <topology evidence="1">Multi-pass membrane protein</topology>
    </subcellularLocation>
</comment>
<dbReference type="GO" id="GO:0005886">
    <property type="term" value="C:plasma membrane"/>
    <property type="evidence" value="ECO:0007669"/>
    <property type="project" value="UniProtKB-SubCell"/>
</dbReference>
<evidence type="ECO:0000256" key="4">
    <source>
        <dbReference type="ARBA" id="ARBA00022692"/>
    </source>
</evidence>
<feature type="transmembrane region" description="Helical" evidence="7">
    <location>
        <begin position="56"/>
        <end position="75"/>
    </location>
</feature>